<reference evidence="3" key="1">
    <citation type="submission" date="2022-08" db="EMBL/GenBank/DDBJ databases">
        <title>Novel sulphate-reducing endosymbionts in the free-living metamonad Anaeramoeba.</title>
        <authorList>
            <person name="Jerlstrom-Hultqvist J."/>
            <person name="Cepicka I."/>
            <person name="Gallot-Lavallee L."/>
            <person name="Salas-Leiva D."/>
            <person name="Curtis B.A."/>
            <person name="Zahonova K."/>
            <person name="Pipaliya S."/>
            <person name="Dacks J."/>
            <person name="Roger A.J."/>
        </authorList>
    </citation>
    <scope>NUCLEOTIDE SEQUENCE</scope>
    <source>
        <strain evidence="3">Busselton2</strain>
    </source>
</reference>
<accession>A0AAV7YW19</accession>
<feature type="compositionally biased region" description="Acidic residues" evidence="1">
    <location>
        <begin position="52"/>
        <end position="65"/>
    </location>
</feature>
<feature type="compositionally biased region" description="Polar residues" evidence="1">
    <location>
        <begin position="191"/>
        <end position="212"/>
    </location>
</feature>
<evidence type="ECO:0000313" key="4">
    <source>
        <dbReference type="Proteomes" id="UP001146793"/>
    </source>
</evidence>
<comment type="caution">
    <text evidence="3">The sequence shown here is derived from an EMBL/GenBank/DDBJ whole genome shotgun (WGS) entry which is preliminary data.</text>
</comment>
<feature type="region of interest" description="Disordered" evidence="1">
    <location>
        <begin position="1"/>
        <end position="93"/>
    </location>
</feature>
<feature type="compositionally biased region" description="Low complexity" evidence="1">
    <location>
        <begin position="1"/>
        <end position="20"/>
    </location>
</feature>
<dbReference type="SMART" id="SM00338">
    <property type="entry name" value="BRLZ"/>
    <property type="match status" value="1"/>
</dbReference>
<feature type="compositionally biased region" description="Basic and acidic residues" evidence="1">
    <location>
        <begin position="76"/>
        <end position="93"/>
    </location>
</feature>
<feature type="region of interest" description="Disordered" evidence="1">
    <location>
        <begin position="245"/>
        <end position="293"/>
    </location>
</feature>
<feature type="domain" description="BZIP" evidence="2">
    <location>
        <begin position="124"/>
        <end position="181"/>
    </location>
</feature>
<dbReference type="EMBL" id="JANTQA010000047">
    <property type="protein sequence ID" value="KAJ3432077.1"/>
    <property type="molecule type" value="Genomic_DNA"/>
</dbReference>
<evidence type="ECO:0000259" key="2">
    <source>
        <dbReference type="PROSITE" id="PS50217"/>
    </source>
</evidence>
<sequence>MSIKTNKNKSNTCSKKSQQQKPKKNCNKSEEKTKSKNSLQVTNERKRKQTPQEEETNEDEEEEPDEINHNQLNQKNEGKKDQNEEETKKVEQKYKRARLILTRVVKKKKIKIEKLSPKQVEKIQKKRNRRNARRFRKRKQFYQKELEEESKNLKITNKCIQTELDEINNENSLLRIEVQKLKEQLKEEYQDQGQFQQETNKQSEIKQTNQKDNFPLHLSDDYPNVVLEDIFDPNTLEVDQNLTNSNTTKMKNQRSKKTNSSSIHNIPIPNKKTINSNPKTKKVKITSPKQPTTKFSEIDNLKTNNVPQKEQSKNNDDLKYFDQKQNCKNNFMDEELDLFSFSKFENVDQSLYDDFLLKNFEEDGGGDHQWL</sequence>
<gene>
    <name evidence="3" type="ORF">M0812_21007</name>
</gene>
<evidence type="ECO:0000313" key="3">
    <source>
        <dbReference type="EMBL" id="KAJ3432077.1"/>
    </source>
</evidence>
<dbReference type="PROSITE" id="PS50217">
    <property type="entry name" value="BZIP"/>
    <property type="match status" value="1"/>
</dbReference>
<dbReference type="SUPFAM" id="SSF57959">
    <property type="entry name" value="Leucine zipper domain"/>
    <property type="match status" value="1"/>
</dbReference>
<dbReference type="InterPro" id="IPR046347">
    <property type="entry name" value="bZIP_sf"/>
</dbReference>
<dbReference type="GO" id="GO:0003700">
    <property type="term" value="F:DNA-binding transcription factor activity"/>
    <property type="evidence" value="ECO:0007669"/>
    <property type="project" value="InterPro"/>
</dbReference>
<dbReference type="InterPro" id="IPR004827">
    <property type="entry name" value="bZIP"/>
</dbReference>
<organism evidence="3 4">
    <name type="scientific">Anaeramoeba flamelloides</name>
    <dbReference type="NCBI Taxonomy" id="1746091"/>
    <lineage>
        <taxon>Eukaryota</taxon>
        <taxon>Metamonada</taxon>
        <taxon>Anaeramoebidae</taxon>
        <taxon>Anaeramoeba</taxon>
    </lineage>
</organism>
<dbReference type="Gene3D" id="1.20.5.170">
    <property type="match status" value="1"/>
</dbReference>
<proteinExistence type="predicted"/>
<protein>
    <submittedName>
        <fullName evidence="3">Bzip transcription factor</fullName>
    </submittedName>
</protein>
<name>A0AAV7YW19_9EUKA</name>
<dbReference type="Pfam" id="PF00170">
    <property type="entry name" value="bZIP_1"/>
    <property type="match status" value="1"/>
</dbReference>
<feature type="region of interest" description="Disordered" evidence="1">
    <location>
        <begin position="191"/>
        <end position="217"/>
    </location>
</feature>
<dbReference type="AlphaFoldDB" id="A0AAV7YW19"/>
<dbReference type="Proteomes" id="UP001146793">
    <property type="component" value="Unassembled WGS sequence"/>
</dbReference>
<evidence type="ECO:0000256" key="1">
    <source>
        <dbReference type="SAM" id="MobiDB-lite"/>
    </source>
</evidence>